<dbReference type="OrthoDB" id="5846215at2759"/>
<evidence type="ECO:0000256" key="1">
    <source>
        <dbReference type="SAM" id="MobiDB-lite"/>
    </source>
</evidence>
<dbReference type="EMBL" id="KZ358512">
    <property type="protein sequence ID" value="PIO59198.1"/>
    <property type="molecule type" value="Genomic_DNA"/>
</dbReference>
<feature type="region of interest" description="Disordered" evidence="1">
    <location>
        <begin position="1"/>
        <end position="22"/>
    </location>
</feature>
<name>A0A2G9TMR2_TELCI</name>
<proteinExistence type="predicted"/>
<reference evidence="2 3" key="1">
    <citation type="submission" date="2015-09" db="EMBL/GenBank/DDBJ databases">
        <title>Draft genome of the parasitic nematode Teladorsagia circumcincta isolate WARC Sus (inbred).</title>
        <authorList>
            <person name="Mitreva M."/>
        </authorList>
    </citation>
    <scope>NUCLEOTIDE SEQUENCE [LARGE SCALE GENOMIC DNA]</scope>
    <source>
        <strain evidence="2 3">S</strain>
    </source>
</reference>
<feature type="compositionally biased region" description="Basic and acidic residues" evidence="1">
    <location>
        <begin position="13"/>
        <end position="22"/>
    </location>
</feature>
<organism evidence="2 3">
    <name type="scientific">Teladorsagia circumcincta</name>
    <name type="common">Brown stomach worm</name>
    <name type="synonym">Ostertagia circumcincta</name>
    <dbReference type="NCBI Taxonomy" id="45464"/>
    <lineage>
        <taxon>Eukaryota</taxon>
        <taxon>Metazoa</taxon>
        <taxon>Ecdysozoa</taxon>
        <taxon>Nematoda</taxon>
        <taxon>Chromadorea</taxon>
        <taxon>Rhabditida</taxon>
        <taxon>Rhabditina</taxon>
        <taxon>Rhabditomorpha</taxon>
        <taxon>Strongyloidea</taxon>
        <taxon>Trichostrongylidae</taxon>
        <taxon>Teladorsagia</taxon>
    </lineage>
</organism>
<sequence length="98" mass="11114">MSLSGFHFGTPSIEKEISQQKRDDDPFDYWADIRGFYRTTILTVDYSGAFSGLLLFATSRLRPGAKSLNALYLLPMMMVRILNSVEYLARSHDDDSSP</sequence>
<gene>
    <name evidence="2" type="ORF">TELCIR_19348</name>
</gene>
<evidence type="ECO:0000313" key="2">
    <source>
        <dbReference type="EMBL" id="PIO59198.1"/>
    </source>
</evidence>
<accession>A0A2G9TMR2</accession>
<dbReference type="Proteomes" id="UP000230423">
    <property type="component" value="Unassembled WGS sequence"/>
</dbReference>
<protein>
    <submittedName>
        <fullName evidence="2">Uncharacterized protein</fullName>
    </submittedName>
</protein>
<dbReference type="AlphaFoldDB" id="A0A2G9TMR2"/>
<keyword evidence="3" id="KW-1185">Reference proteome</keyword>
<evidence type="ECO:0000313" key="3">
    <source>
        <dbReference type="Proteomes" id="UP000230423"/>
    </source>
</evidence>